<evidence type="ECO:0000313" key="6">
    <source>
        <dbReference type="EMBL" id="KAK5639831.1"/>
    </source>
</evidence>
<feature type="transmembrane region" description="Helical" evidence="5">
    <location>
        <begin position="23"/>
        <end position="43"/>
    </location>
</feature>
<feature type="transmembrane region" description="Helical" evidence="5">
    <location>
        <begin position="236"/>
        <end position="260"/>
    </location>
</feature>
<dbReference type="AlphaFoldDB" id="A0AAN7ZGP3"/>
<evidence type="ECO:0000256" key="4">
    <source>
        <dbReference type="ARBA" id="ARBA00023136"/>
    </source>
</evidence>
<dbReference type="InterPro" id="IPR003689">
    <property type="entry name" value="ZIP"/>
</dbReference>
<evidence type="ECO:0000256" key="5">
    <source>
        <dbReference type="SAM" id="Phobius"/>
    </source>
</evidence>
<keyword evidence="7" id="KW-1185">Reference proteome</keyword>
<accession>A0AAN7ZGP3</accession>
<comment type="subcellular location">
    <subcellularLocation>
        <location evidence="1">Membrane</location>
        <topology evidence="1">Multi-pass membrane protein</topology>
    </subcellularLocation>
</comment>
<feature type="transmembrane region" description="Helical" evidence="5">
    <location>
        <begin position="211"/>
        <end position="230"/>
    </location>
</feature>
<evidence type="ECO:0000256" key="3">
    <source>
        <dbReference type="ARBA" id="ARBA00022989"/>
    </source>
</evidence>
<dbReference type="PANTHER" id="PTHR11040:SF203">
    <property type="entry name" value="FI18611P1-RELATED"/>
    <property type="match status" value="1"/>
</dbReference>
<keyword evidence="3 5" id="KW-1133">Transmembrane helix</keyword>
<protein>
    <submittedName>
        <fullName evidence="6">Uncharacterized protein</fullName>
    </submittedName>
</protein>
<organism evidence="6 7">
    <name type="scientific">Pyrocoelia pectoralis</name>
    <dbReference type="NCBI Taxonomy" id="417401"/>
    <lineage>
        <taxon>Eukaryota</taxon>
        <taxon>Metazoa</taxon>
        <taxon>Ecdysozoa</taxon>
        <taxon>Arthropoda</taxon>
        <taxon>Hexapoda</taxon>
        <taxon>Insecta</taxon>
        <taxon>Pterygota</taxon>
        <taxon>Neoptera</taxon>
        <taxon>Endopterygota</taxon>
        <taxon>Coleoptera</taxon>
        <taxon>Polyphaga</taxon>
        <taxon>Elateriformia</taxon>
        <taxon>Elateroidea</taxon>
        <taxon>Lampyridae</taxon>
        <taxon>Lampyrinae</taxon>
        <taxon>Pyrocoelia</taxon>
    </lineage>
</organism>
<feature type="transmembrane region" description="Helical" evidence="5">
    <location>
        <begin position="104"/>
        <end position="121"/>
    </location>
</feature>
<reference evidence="6 7" key="1">
    <citation type="journal article" date="2024" name="Insects">
        <title>An Improved Chromosome-Level Genome Assembly of the Firefly Pyrocoelia pectoralis.</title>
        <authorList>
            <person name="Fu X."/>
            <person name="Meyer-Rochow V.B."/>
            <person name="Ballantyne L."/>
            <person name="Zhu X."/>
        </authorList>
    </citation>
    <scope>NUCLEOTIDE SEQUENCE [LARGE SCALE GENOMIC DNA]</scope>
    <source>
        <strain evidence="6">XCY_ONT2</strain>
    </source>
</reference>
<feature type="transmembrane region" description="Helical" evidence="5">
    <location>
        <begin position="298"/>
        <end position="318"/>
    </location>
</feature>
<dbReference type="EMBL" id="JAVRBK010000008">
    <property type="protein sequence ID" value="KAK5639831.1"/>
    <property type="molecule type" value="Genomic_DNA"/>
</dbReference>
<keyword evidence="2 5" id="KW-0812">Transmembrane</keyword>
<proteinExistence type="predicted"/>
<dbReference type="Pfam" id="PF02535">
    <property type="entry name" value="Zip"/>
    <property type="match status" value="1"/>
</dbReference>
<evidence type="ECO:0000256" key="2">
    <source>
        <dbReference type="ARBA" id="ARBA00022692"/>
    </source>
</evidence>
<dbReference type="GO" id="GO:0005886">
    <property type="term" value="C:plasma membrane"/>
    <property type="evidence" value="ECO:0007669"/>
    <property type="project" value="TreeGrafter"/>
</dbReference>
<feature type="transmembrane region" description="Helical" evidence="5">
    <location>
        <begin position="267"/>
        <end position="292"/>
    </location>
</feature>
<gene>
    <name evidence="6" type="ORF">RI129_010642</name>
</gene>
<evidence type="ECO:0000256" key="1">
    <source>
        <dbReference type="ARBA" id="ARBA00004141"/>
    </source>
</evidence>
<comment type="caution">
    <text evidence="6">The sequence shown here is derived from an EMBL/GenBank/DDBJ whole genome shotgun (WGS) entry which is preliminary data.</text>
</comment>
<feature type="transmembrane region" description="Helical" evidence="5">
    <location>
        <begin position="330"/>
        <end position="353"/>
    </location>
</feature>
<evidence type="ECO:0000313" key="7">
    <source>
        <dbReference type="Proteomes" id="UP001329430"/>
    </source>
</evidence>
<dbReference type="GO" id="GO:0005385">
    <property type="term" value="F:zinc ion transmembrane transporter activity"/>
    <property type="evidence" value="ECO:0007669"/>
    <property type="project" value="TreeGrafter"/>
</dbReference>
<name>A0AAN7ZGP3_9COLE</name>
<feature type="transmembrane region" description="Helical" evidence="5">
    <location>
        <begin position="64"/>
        <end position="84"/>
    </location>
</feature>
<keyword evidence="4 5" id="KW-0472">Membrane</keyword>
<sequence length="363" mass="40491">MDYTREYLKAERNVVHDDAQKTIVAKAVAMICLFVASLVIGILPIKLSQWFKWESKAKSKELAAVLLCFGGGVLLCTVFFHLLPEVTENLHMLIEKGNFPSTKFNFAEVLMCIGFFVLYFVEECVHLYIHKREKGHEPSTFKRTLSIRRCEIASDDDSITDTTSNSSAHLVKVDVERGQKNEHNPHLHNHAGHSHIIIDDEDTVVKSLRGLLVVLALSVHELFEGLTVGLESSTLSVWYMFAAVSVHKLVIAFCIGIELVTTKTKILLTVIYVFVFSAVSPIGIGIGLAITVDKQDSTTLVSVILQGLASGTLLYVVFFEILQKDKTSGLMRYCAVLIGFMVMLGLTALSKYYHNQVFSEEFP</sequence>
<dbReference type="Proteomes" id="UP001329430">
    <property type="component" value="Chromosome 8"/>
</dbReference>
<dbReference type="PANTHER" id="PTHR11040">
    <property type="entry name" value="ZINC/IRON TRANSPORTER"/>
    <property type="match status" value="1"/>
</dbReference>